<sequence>MQALQDASVMKGGLTRANINVAAHSYSSTYPLMIEGVEGEVSGVEDAYPFEAGGMYTYTGATPSTTGHFEPAGPLIDNGGKLGNWEKAKAGK</sequence>
<keyword evidence="2" id="KW-1185">Reference proteome</keyword>
<dbReference type="Proteomes" id="UP001595859">
    <property type="component" value="Unassembled WGS sequence"/>
</dbReference>
<dbReference type="RefSeq" id="WP_378059746.1">
    <property type="nucleotide sequence ID" value="NZ_JBHSIS010000020.1"/>
</dbReference>
<proteinExistence type="predicted"/>
<comment type="caution">
    <text evidence="1">The sequence shown here is derived from an EMBL/GenBank/DDBJ whole genome shotgun (WGS) entry which is preliminary data.</text>
</comment>
<name>A0ABV9SAS0_9PSEU</name>
<dbReference type="EMBL" id="JBHSIS010000020">
    <property type="protein sequence ID" value="MFC4857751.1"/>
    <property type="molecule type" value="Genomic_DNA"/>
</dbReference>
<evidence type="ECO:0000313" key="2">
    <source>
        <dbReference type="Proteomes" id="UP001595859"/>
    </source>
</evidence>
<accession>A0ABV9SAS0</accession>
<reference evidence="2" key="1">
    <citation type="journal article" date="2019" name="Int. J. Syst. Evol. Microbiol.">
        <title>The Global Catalogue of Microorganisms (GCM) 10K type strain sequencing project: providing services to taxonomists for standard genome sequencing and annotation.</title>
        <authorList>
            <consortium name="The Broad Institute Genomics Platform"/>
            <consortium name="The Broad Institute Genome Sequencing Center for Infectious Disease"/>
            <person name="Wu L."/>
            <person name="Ma J."/>
        </authorList>
    </citation>
    <scope>NUCLEOTIDE SEQUENCE [LARGE SCALE GENOMIC DNA]</scope>
    <source>
        <strain evidence="2">ZS-22-S1</strain>
    </source>
</reference>
<evidence type="ECO:0000313" key="1">
    <source>
        <dbReference type="EMBL" id="MFC4857751.1"/>
    </source>
</evidence>
<gene>
    <name evidence="1" type="ORF">ACFPCV_29990</name>
</gene>
<organism evidence="1 2">
    <name type="scientific">Actinophytocola glycyrrhizae</name>
    <dbReference type="NCBI Taxonomy" id="2044873"/>
    <lineage>
        <taxon>Bacteria</taxon>
        <taxon>Bacillati</taxon>
        <taxon>Actinomycetota</taxon>
        <taxon>Actinomycetes</taxon>
        <taxon>Pseudonocardiales</taxon>
        <taxon>Pseudonocardiaceae</taxon>
    </lineage>
</organism>
<protein>
    <submittedName>
        <fullName evidence="1">Uncharacterized protein</fullName>
    </submittedName>
</protein>